<feature type="transmembrane region" description="Helical" evidence="1">
    <location>
        <begin position="112"/>
        <end position="133"/>
    </location>
</feature>
<evidence type="ECO:0000313" key="3">
    <source>
        <dbReference type="EMBL" id="TWG84275.1"/>
    </source>
</evidence>
<dbReference type="AlphaFoldDB" id="A0A562BGF4"/>
<organism evidence="3 4">
    <name type="scientific">Cupriavidus gilardii J11</name>
    <dbReference type="NCBI Taxonomy" id="936133"/>
    <lineage>
        <taxon>Bacteria</taxon>
        <taxon>Pseudomonadati</taxon>
        <taxon>Pseudomonadota</taxon>
        <taxon>Betaproteobacteria</taxon>
        <taxon>Burkholderiales</taxon>
        <taxon>Burkholderiaceae</taxon>
        <taxon>Cupriavidus</taxon>
    </lineage>
</organism>
<evidence type="ECO:0000256" key="1">
    <source>
        <dbReference type="SAM" id="Phobius"/>
    </source>
</evidence>
<comment type="caution">
    <text evidence="3">The sequence shown here is derived from an EMBL/GenBank/DDBJ whole genome shotgun (WGS) entry which is preliminary data.</text>
</comment>
<feature type="domain" description="Chlorhexidine efflux transporter" evidence="2">
    <location>
        <begin position="72"/>
        <end position="134"/>
    </location>
</feature>
<feature type="transmembrane region" description="Helical" evidence="1">
    <location>
        <begin position="12"/>
        <end position="32"/>
    </location>
</feature>
<dbReference type="InterPro" id="IPR007896">
    <property type="entry name" value="BTP_bacteria"/>
</dbReference>
<dbReference type="Pfam" id="PF05232">
    <property type="entry name" value="BTP"/>
    <property type="match status" value="2"/>
</dbReference>
<protein>
    <submittedName>
        <fullName evidence="3">Putative membrane protein</fullName>
    </submittedName>
</protein>
<evidence type="ECO:0000259" key="2">
    <source>
        <dbReference type="Pfam" id="PF05232"/>
    </source>
</evidence>
<dbReference type="OrthoDB" id="1631120at2"/>
<name>A0A562BGF4_9BURK</name>
<sequence length="153" mass="17056">MRGTWDRIRHTVGFELIGLLIFAPLGSVVFGYELHQMGVIAAVASLIAASWNYVYNLMFDKAMVRLTGSVRKSTPVRALHAVLFEFGLLLVFLPSVAWYLKIGLMEALIMDLAVAAFYIVYAFIYNWIYDIVFPIPETRRTGKSAAAGEQACG</sequence>
<dbReference type="InterPro" id="IPR058208">
    <property type="entry name" value="PACE"/>
</dbReference>
<keyword evidence="1" id="KW-0472">Membrane</keyword>
<reference evidence="3 4" key="1">
    <citation type="submission" date="2019-07" db="EMBL/GenBank/DDBJ databases">
        <title>Genome sequencing of lignin-degrading bacterial isolates.</title>
        <authorList>
            <person name="Gladden J."/>
        </authorList>
    </citation>
    <scope>NUCLEOTIDE SEQUENCE [LARGE SCALE GENOMIC DNA]</scope>
    <source>
        <strain evidence="3 4">J11</strain>
    </source>
</reference>
<feature type="domain" description="Chlorhexidine efflux transporter" evidence="2">
    <location>
        <begin position="2"/>
        <end position="64"/>
    </location>
</feature>
<keyword evidence="1" id="KW-1133">Transmembrane helix</keyword>
<feature type="transmembrane region" description="Helical" evidence="1">
    <location>
        <begin position="78"/>
        <end position="100"/>
    </location>
</feature>
<gene>
    <name evidence="3" type="ORF">L602_002800000740</name>
</gene>
<dbReference type="NCBIfam" id="NF033664">
    <property type="entry name" value="PACE_transport"/>
    <property type="match status" value="1"/>
</dbReference>
<keyword evidence="1" id="KW-0812">Transmembrane</keyword>
<evidence type="ECO:0000313" key="4">
    <source>
        <dbReference type="Proteomes" id="UP000318141"/>
    </source>
</evidence>
<accession>A0A562BGF4</accession>
<keyword evidence="4" id="KW-1185">Reference proteome</keyword>
<proteinExistence type="predicted"/>
<dbReference type="EMBL" id="VLJN01000021">
    <property type="protein sequence ID" value="TWG84275.1"/>
    <property type="molecule type" value="Genomic_DNA"/>
</dbReference>
<feature type="transmembrane region" description="Helical" evidence="1">
    <location>
        <begin position="38"/>
        <end position="57"/>
    </location>
</feature>
<dbReference type="Proteomes" id="UP000318141">
    <property type="component" value="Unassembled WGS sequence"/>
</dbReference>